<dbReference type="RefSeq" id="WP_166679711.1">
    <property type="nucleotide sequence ID" value="NZ_SODP01000005.1"/>
</dbReference>
<dbReference type="InterPro" id="IPR012312">
    <property type="entry name" value="Hemerythrin-like"/>
</dbReference>
<protein>
    <submittedName>
        <fullName evidence="2">Hemerythrin HHE cation binding domain-containing protein</fullName>
    </submittedName>
</protein>
<feature type="domain" description="Hemerythrin-like" evidence="1">
    <location>
        <begin position="26"/>
        <end position="155"/>
    </location>
</feature>
<dbReference type="Proteomes" id="UP000295146">
    <property type="component" value="Unassembled WGS sequence"/>
</dbReference>
<evidence type="ECO:0000313" key="3">
    <source>
        <dbReference type="Proteomes" id="UP000295146"/>
    </source>
</evidence>
<proteinExistence type="predicted"/>
<accession>A0A4R8BR77</accession>
<comment type="caution">
    <text evidence="2">The sequence shown here is derived from an EMBL/GenBank/DDBJ whole genome shotgun (WGS) entry which is preliminary data.</text>
</comment>
<evidence type="ECO:0000313" key="2">
    <source>
        <dbReference type="EMBL" id="TDW54739.1"/>
    </source>
</evidence>
<dbReference type="CDD" id="cd12108">
    <property type="entry name" value="Hr-like"/>
    <property type="match status" value="1"/>
</dbReference>
<dbReference type="AlphaFoldDB" id="A0A4R8BR77"/>
<reference evidence="2 3" key="1">
    <citation type="submission" date="2019-03" db="EMBL/GenBank/DDBJ databases">
        <title>Genomic Encyclopedia of Type Strains, Phase III (KMG-III): the genomes of soil and plant-associated and newly described type strains.</title>
        <authorList>
            <person name="Whitman W."/>
        </authorList>
    </citation>
    <scope>NUCLEOTIDE SEQUENCE [LARGE SCALE GENOMIC DNA]</scope>
    <source>
        <strain evidence="2 3">VKM Ac-2573</strain>
    </source>
</reference>
<organism evidence="2 3">
    <name type="scientific">Kribbella pratensis</name>
    <dbReference type="NCBI Taxonomy" id="2512112"/>
    <lineage>
        <taxon>Bacteria</taxon>
        <taxon>Bacillati</taxon>
        <taxon>Actinomycetota</taxon>
        <taxon>Actinomycetes</taxon>
        <taxon>Propionibacteriales</taxon>
        <taxon>Kribbellaceae</taxon>
        <taxon>Kribbella</taxon>
    </lineage>
</organism>
<name>A0A4R8BR77_9ACTN</name>
<sequence>MTATTVDQLMLPGQAAAPPGPVDLTAMYVVHHAFRRDLAAFQAAVMGTPVEDRATWRALTARWNKFLEILHKHHTGEDTALWPLLLAKADADGRATLEAMEGEHAEIDPLLSSCTAGFERLTTYADADARDALEVRVVALGEHLARHLAHEERDALVLVQRYLVQDDWDRLEKEHFKPAHGPRDLPFLAAWVLYQLPDEHLAQVRDSMAGRPMELVWRLFWRRPFERRERIAFRYA</sequence>
<keyword evidence="3" id="KW-1185">Reference proteome</keyword>
<dbReference type="Pfam" id="PF01814">
    <property type="entry name" value="Hemerythrin"/>
    <property type="match status" value="1"/>
</dbReference>
<gene>
    <name evidence="2" type="ORF">EV653_8061</name>
</gene>
<evidence type="ECO:0000259" key="1">
    <source>
        <dbReference type="Pfam" id="PF01814"/>
    </source>
</evidence>
<dbReference type="Gene3D" id="1.20.120.520">
    <property type="entry name" value="nmb1532 protein domain like"/>
    <property type="match status" value="1"/>
</dbReference>
<dbReference type="EMBL" id="SODP01000005">
    <property type="protein sequence ID" value="TDW54739.1"/>
    <property type="molecule type" value="Genomic_DNA"/>
</dbReference>